<dbReference type="InterPro" id="IPR050273">
    <property type="entry name" value="GppA/Ppx_hydrolase"/>
</dbReference>
<dbReference type="AlphaFoldDB" id="A0A0E3JR76"/>
<dbReference type="EMBL" id="CP009933">
    <property type="protein sequence ID" value="AKA71504.1"/>
    <property type="molecule type" value="Genomic_DNA"/>
</dbReference>
<dbReference type="Gene3D" id="3.30.420.40">
    <property type="match status" value="1"/>
</dbReference>
<comment type="similarity">
    <text evidence="1">Belongs to the GppA/Ppx family.</text>
</comment>
<proteinExistence type="inferred from homology"/>
<dbReference type="InterPro" id="IPR048950">
    <property type="entry name" value="Ppx_GppA_C"/>
</dbReference>
<dbReference type="RefSeq" id="WP_029159366.1">
    <property type="nucleotide sequence ID" value="NZ_CP009933.1"/>
</dbReference>
<dbReference type="GO" id="GO:0016787">
    <property type="term" value="F:hydrolase activity"/>
    <property type="evidence" value="ECO:0007669"/>
    <property type="project" value="UniProtKB-KW"/>
</dbReference>
<dbReference type="Pfam" id="PF02541">
    <property type="entry name" value="Ppx-GppA"/>
    <property type="match status" value="1"/>
</dbReference>
<dbReference type="CDD" id="cd24052">
    <property type="entry name" value="ASKHA_NBD_HpPPX-GppA-like"/>
    <property type="match status" value="1"/>
</dbReference>
<dbReference type="PIRSF" id="PIRSF001267">
    <property type="entry name" value="Pyrophosphatase_GppA_Ppx"/>
    <property type="match status" value="1"/>
</dbReference>
<accession>A0A0E3JR76</accession>
<evidence type="ECO:0000313" key="5">
    <source>
        <dbReference type="EMBL" id="AKA71504.1"/>
    </source>
</evidence>
<evidence type="ECO:0000313" key="6">
    <source>
        <dbReference type="Proteomes" id="UP000033115"/>
    </source>
</evidence>
<dbReference type="InterPro" id="IPR030673">
    <property type="entry name" value="PyroPPase_GppA_Ppx"/>
</dbReference>
<dbReference type="STRING" id="1548.CSCA_4379"/>
<dbReference type="InterPro" id="IPR003695">
    <property type="entry name" value="Ppx_GppA_N"/>
</dbReference>
<dbReference type="Gene3D" id="3.30.420.150">
    <property type="entry name" value="Exopolyphosphatase. Domain 2"/>
    <property type="match status" value="1"/>
</dbReference>
<evidence type="ECO:0000256" key="2">
    <source>
        <dbReference type="ARBA" id="ARBA00022801"/>
    </source>
</evidence>
<dbReference type="PANTHER" id="PTHR30005">
    <property type="entry name" value="EXOPOLYPHOSPHATASE"/>
    <property type="match status" value="1"/>
</dbReference>
<dbReference type="SUPFAM" id="SSF109604">
    <property type="entry name" value="HD-domain/PDEase-like"/>
    <property type="match status" value="1"/>
</dbReference>
<dbReference type="KEGG" id="csq:CSCA_4379"/>
<evidence type="ECO:0000256" key="1">
    <source>
        <dbReference type="ARBA" id="ARBA00007125"/>
    </source>
</evidence>
<keyword evidence="2" id="KW-0378">Hydrolase</keyword>
<feature type="domain" description="Ppx/GppA phosphatase C-terminal" evidence="4">
    <location>
        <begin position="315"/>
        <end position="463"/>
    </location>
</feature>
<dbReference type="Proteomes" id="UP000033115">
    <property type="component" value="Chromosome"/>
</dbReference>
<organism evidence="5 6">
    <name type="scientific">Clostridium scatologenes</name>
    <dbReference type="NCBI Taxonomy" id="1548"/>
    <lineage>
        <taxon>Bacteria</taxon>
        <taxon>Bacillati</taxon>
        <taxon>Bacillota</taxon>
        <taxon>Clostridia</taxon>
        <taxon>Eubacteriales</taxon>
        <taxon>Clostridiaceae</taxon>
        <taxon>Clostridium</taxon>
    </lineage>
</organism>
<dbReference type="PANTHER" id="PTHR30005:SF0">
    <property type="entry name" value="RETROGRADE REGULATION PROTEIN 2"/>
    <property type="match status" value="1"/>
</dbReference>
<dbReference type="Pfam" id="PF21447">
    <property type="entry name" value="Ppx-GppA_III"/>
    <property type="match status" value="1"/>
</dbReference>
<feature type="domain" description="Ppx/GppA phosphatase N-terminal" evidence="3">
    <location>
        <begin position="24"/>
        <end position="303"/>
    </location>
</feature>
<evidence type="ECO:0000259" key="4">
    <source>
        <dbReference type="Pfam" id="PF21447"/>
    </source>
</evidence>
<evidence type="ECO:0000259" key="3">
    <source>
        <dbReference type="Pfam" id="PF02541"/>
    </source>
</evidence>
<dbReference type="Gene3D" id="1.10.3210.10">
    <property type="entry name" value="Hypothetical protein af1432"/>
    <property type="match status" value="1"/>
</dbReference>
<keyword evidence="6" id="KW-1185">Reference proteome</keyword>
<gene>
    <name evidence="5" type="ORF">CSCA_4379</name>
</gene>
<name>A0A0E3JR76_CLOSL</name>
<dbReference type="HOGENOM" id="CLU_025908_4_2_9"/>
<sequence>MERIAIIDIGSNSIRLVLTQINKNNCFSIIDEVKETVRLGKDMTIYDELNPLRIEKAIKTLSFFKCLCEAQNVTKIIAVATEAVRKASNQVDFINRVKSELDIEIQILPGTSEAYYDYFGNINSMDITNALLLDIGGSSTELIWVEKRNLKASISLPFGAINLTEKFSLHKAINEKTEKDLKEFVLSFYKDIPWLKQISNIPIIGIGGTIRNIAKISRKKNNYPIDNLHNYHISLDEVSEIYNMTKVKDSGERKKIKGLSKERADIFLGAAGAVVTLFEFLELKDLYVSGCGLRDGIIYEYILQNSTPLNSVLDFSINNHMLNYEMDINHAKQVWKLTQSLYNDLKSILYIDDNYNKILKTAALLHDSGIRISYYDHHAHSFYIIANSKINGLSHKEQLMAAYIAALHRKNDFKIDLNKYEKIITERDIEIIKKLAILLRICENLDSGANSNVINIFCSIESNTVIISIESKANSPLEISQCLDCAPAFEKITGKKLIIQSSNC</sequence>
<reference evidence="5 6" key="1">
    <citation type="journal article" date="2015" name="J. Biotechnol.">
        <title>Complete genome sequence of a malodorant-producing acetogen, Clostridium scatologenes ATCC 25775(T).</title>
        <authorList>
            <person name="Zhu Z."/>
            <person name="Guo T."/>
            <person name="Zheng H."/>
            <person name="Song T."/>
            <person name="Ouyang P."/>
            <person name="Xie J."/>
        </authorList>
    </citation>
    <scope>NUCLEOTIDE SEQUENCE [LARGE SCALE GENOMIC DNA]</scope>
    <source>
        <strain evidence="5 6">ATCC 25775</strain>
    </source>
</reference>
<protein>
    <submittedName>
        <fullName evidence="5">Ppx/GppA phosphatase family protein</fullName>
    </submittedName>
</protein>
<dbReference type="InterPro" id="IPR043129">
    <property type="entry name" value="ATPase_NBD"/>
</dbReference>
<dbReference type="SUPFAM" id="SSF53067">
    <property type="entry name" value="Actin-like ATPase domain"/>
    <property type="match status" value="2"/>
</dbReference>